<reference evidence="1 2" key="1">
    <citation type="submission" date="2016-06" db="EMBL/GenBank/DDBJ databases">
        <authorList>
            <person name="Kjaerup R.B."/>
            <person name="Dalgaard T.S."/>
            <person name="Juul-Madsen H.R."/>
        </authorList>
    </citation>
    <scope>NUCLEOTIDE SEQUENCE [LARGE SCALE GENOMIC DNA]</scope>
    <source>
        <strain evidence="1 2">CECT 5080</strain>
    </source>
</reference>
<dbReference type="AlphaFoldDB" id="A0A1A8TQJ5"/>
<name>A0A1A8TQJ5_9GAMM</name>
<protein>
    <submittedName>
        <fullName evidence="1">Uncharacterized protein</fullName>
    </submittedName>
</protein>
<evidence type="ECO:0000313" key="2">
    <source>
        <dbReference type="Proteomes" id="UP000092627"/>
    </source>
</evidence>
<evidence type="ECO:0000313" key="1">
    <source>
        <dbReference type="EMBL" id="SBS35398.1"/>
    </source>
</evidence>
<proteinExistence type="predicted"/>
<organism evidence="1 2">
    <name type="scientific">Marinomonas aquimarina</name>
    <dbReference type="NCBI Taxonomy" id="295068"/>
    <lineage>
        <taxon>Bacteria</taxon>
        <taxon>Pseudomonadati</taxon>
        <taxon>Pseudomonadota</taxon>
        <taxon>Gammaproteobacteria</taxon>
        <taxon>Oceanospirillales</taxon>
        <taxon>Oceanospirillaceae</taxon>
        <taxon>Marinomonas</taxon>
    </lineage>
</organism>
<keyword evidence="2" id="KW-1185">Reference proteome</keyword>
<dbReference type="EMBL" id="FLOC01000022">
    <property type="protein sequence ID" value="SBS35398.1"/>
    <property type="molecule type" value="Genomic_DNA"/>
</dbReference>
<gene>
    <name evidence="1" type="ORF">MAQ5080_03161</name>
</gene>
<dbReference type="Proteomes" id="UP000092627">
    <property type="component" value="Unassembled WGS sequence"/>
</dbReference>
<accession>A0A1A8TQJ5</accession>
<sequence>MQFNSLAHIFGRASLDRQRESNAWNLYQV</sequence>